<name>A0A2X0PPJ9_9BASI</name>
<feature type="region of interest" description="Disordered" evidence="1">
    <location>
        <begin position="1"/>
        <end position="70"/>
    </location>
</feature>
<accession>A0A2X0PPJ9</accession>
<protein>
    <submittedName>
        <fullName evidence="2">BQ5605_C041g11975 protein</fullName>
    </submittedName>
</protein>
<gene>
    <name evidence="2" type="primary">BQ5605_C041g11975</name>
    <name evidence="2" type="ORF">BQ5605_C041G11975</name>
</gene>
<keyword evidence="3" id="KW-1185">Reference proteome</keyword>
<organism evidence="2 3">
    <name type="scientific">Microbotryum silenes-dioicae</name>
    <dbReference type="NCBI Taxonomy" id="796604"/>
    <lineage>
        <taxon>Eukaryota</taxon>
        <taxon>Fungi</taxon>
        <taxon>Dikarya</taxon>
        <taxon>Basidiomycota</taxon>
        <taxon>Pucciniomycotina</taxon>
        <taxon>Microbotryomycetes</taxon>
        <taxon>Microbotryales</taxon>
        <taxon>Microbotryaceae</taxon>
        <taxon>Microbotryum</taxon>
    </lineage>
</organism>
<proteinExistence type="predicted"/>
<reference evidence="2 3" key="1">
    <citation type="submission" date="2016-11" db="EMBL/GenBank/DDBJ databases">
        <authorList>
            <person name="Jaros S."/>
            <person name="Januszkiewicz K."/>
            <person name="Wedrychowicz H."/>
        </authorList>
    </citation>
    <scope>NUCLEOTIDE SEQUENCE [LARGE SCALE GENOMIC DNA]</scope>
</reference>
<feature type="compositionally biased region" description="Low complexity" evidence="1">
    <location>
        <begin position="32"/>
        <end position="45"/>
    </location>
</feature>
<dbReference type="AlphaFoldDB" id="A0A2X0PPJ9"/>
<evidence type="ECO:0000313" key="2">
    <source>
        <dbReference type="EMBL" id="SGZ33561.1"/>
    </source>
</evidence>
<sequence length="105" mass="11237">MDLGSQSQESTSAQGQDRESSRALVDFPHSPPGQSSHSCSRSHSSQVAPWGVHAEPSNTRSARRSSAVKLGRTPDTVVEFAVVGHDPEYHTASSCATRAESRPLH</sequence>
<evidence type="ECO:0000256" key="1">
    <source>
        <dbReference type="SAM" id="MobiDB-lite"/>
    </source>
</evidence>
<evidence type="ECO:0000313" key="3">
    <source>
        <dbReference type="Proteomes" id="UP000249464"/>
    </source>
</evidence>
<feature type="compositionally biased region" description="Polar residues" evidence="1">
    <location>
        <begin position="1"/>
        <end position="15"/>
    </location>
</feature>
<dbReference type="Proteomes" id="UP000249464">
    <property type="component" value="Unassembled WGS sequence"/>
</dbReference>
<dbReference type="EMBL" id="FQNC01000119">
    <property type="protein sequence ID" value="SGZ33561.1"/>
    <property type="molecule type" value="Genomic_DNA"/>
</dbReference>